<keyword evidence="5" id="KW-1185">Reference proteome</keyword>
<organism evidence="4 5">
    <name type="scientific">Granulosicoccus antarcticus IMCC3135</name>
    <dbReference type="NCBI Taxonomy" id="1192854"/>
    <lineage>
        <taxon>Bacteria</taxon>
        <taxon>Pseudomonadati</taxon>
        <taxon>Pseudomonadota</taxon>
        <taxon>Gammaproteobacteria</taxon>
        <taxon>Chromatiales</taxon>
        <taxon>Granulosicoccaceae</taxon>
        <taxon>Granulosicoccus</taxon>
    </lineage>
</organism>
<dbReference type="GO" id="GO:0016787">
    <property type="term" value="F:hydrolase activity"/>
    <property type="evidence" value="ECO:0007669"/>
    <property type="project" value="UniProtKB-KW"/>
</dbReference>
<dbReference type="InterPro" id="IPR050955">
    <property type="entry name" value="Plant_Biomass_Hydrol_Est"/>
</dbReference>
<feature type="compositionally biased region" description="Polar residues" evidence="3">
    <location>
        <begin position="1"/>
        <end position="17"/>
    </location>
</feature>
<dbReference type="InterPro" id="IPR010126">
    <property type="entry name" value="Esterase_phb"/>
</dbReference>
<dbReference type="InterPro" id="IPR029058">
    <property type="entry name" value="AB_hydrolase_fold"/>
</dbReference>
<dbReference type="PANTHER" id="PTHR43037:SF1">
    <property type="entry name" value="BLL1128 PROTEIN"/>
    <property type="match status" value="1"/>
</dbReference>
<evidence type="ECO:0000256" key="1">
    <source>
        <dbReference type="ARBA" id="ARBA00022729"/>
    </source>
</evidence>
<dbReference type="EMBL" id="CP018632">
    <property type="protein sequence ID" value="ASJ73587.1"/>
    <property type="molecule type" value="Genomic_DNA"/>
</dbReference>
<evidence type="ECO:0000313" key="5">
    <source>
        <dbReference type="Proteomes" id="UP000250079"/>
    </source>
</evidence>
<dbReference type="Pfam" id="PF10503">
    <property type="entry name" value="Esterase_PHB"/>
    <property type="match status" value="1"/>
</dbReference>
<keyword evidence="2" id="KW-0378">Hydrolase</keyword>
<dbReference type="Proteomes" id="UP000250079">
    <property type="component" value="Chromosome"/>
</dbReference>
<sequence length="210" mass="22768">MLVSLTSDRASADNTKASGERTEQIESSVGGIKTINPEASKVGTSSAFIDGSHAHNGESLNYKLFKPFDVDGSTAPLLVMLHGCTQDAQGFSAGTQMNALAEEHGMFVLYPTQPATANANLCWNWYESAHQQRGSGEPALLNALTLEILANHPIDPNRVFIAGFCARGCNGVDHGGTVSRIVCSRRRSFRTSDRCCLFQGYEAQWNEKLR</sequence>
<dbReference type="AlphaFoldDB" id="A0A2Z2P0A3"/>
<dbReference type="Gene3D" id="3.40.50.1820">
    <property type="entry name" value="alpha/beta hydrolase"/>
    <property type="match status" value="1"/>
</dbReference>
<proteinExistence type="predicted"/>
<evidence type="ECO:0000313" key="4">
    <source>
        <dbReference type="EMBL" id="ASJ73587.1"/>
    </source>
</evidence>
<reference evidence="4 5" key="1">
    <citation type="submission" date="2016-12" db="EMBL/GenBank/DDBJ databases">
        <authorList>
            <person name="Song W.-J."/>
            <person name="Kurnit D.M."/>
        </authorList>
    </citation>
    <scope>NUCLEOTIDE SEQUENCE [LARGE SCALE GENOMIC DNA]</scope>
    <source>
        <strain evidence="4 5">IMCC3135</strain>
    </source>
</reference>
<gene>
    <name evidence="4" type="ORF">IMCC3135_17540</name>
</gene>
<dbReference type="GO" id="GO:0005576">
    <property type="term" value="C:extracellular region"/>
    <property type="evidence" value="ECO:0007669"/>
    <property type="project" value="InterPro"/>
</dbReference>
<keyword evidence="1" id="KW-0732">Signal</keyword>
<evidence type="ECO:0000256" key="3">
    <source>
        <dbReference type="SAM" id="MobiDB-lite"/>
    </source>
</evidence>
<dbReference type="SUPFAM" id="SSF53474">
    <property type="entry name" value="alpha/beta-Hydrolases"/>
    <property type="match status" value="1"/>
</dbReference>
<dbReference type="KEGG" id="gai:IMCC3135_17540"/>
<feature type="region of interest" description="Disordered" evidence="3">
    <location>
        <begin position="1"/>
        <end position="27"/>
    </location>
</feature>
<name>A0A2Z2P0A3_9GAMM</name>
<dbReference type="PANTHER" id="PTHR43037">
    <property type="entry name" value="UNNAMED PRODUCT-RELATED"/>
    <property type="match status" value="1"/>
</dbReference>
<accession>A0A2Z2P0A3</accession>
<dbReference type="RefSeq" id="WP_205737575.1">
    <property type="nucleotide sequence ID" value="NZ_CP018632.1"/>
</dbReference>
<protein>
    <submittedName>
        <fullName evidence="4">Uncharacterized protein</fullName>
    </submittedName>
</protein>
<evidence type="ECO:0000256" key="2">
    <source>
        <dbReference type="ARBA" id="ARBA00022801"/>
    </source>
</evidence>